<dbReference type="Pfam" id="PF17754">
    <property type="entry name" value="TetR_C_14"/>
    <property type="match status" value="1"/>
</dbReference>
<dbReference type="InterPro" id="IPR050109">
    <property type="entry name" value="HTH-type_TetR-like_transc_reg"/>
</dbReference>
<evidence type="ECO:0000256" key="3">
    <source>
        <dbReference type="ARBA" id="ARBA00023163"/>
    </source>
</evidence>
<dbReference type="PANTHER" id="PTHR30055">
    <property type="entry name" value="HTH-TYPE TRANSCRIPTIONAL REGULATOR RUTR"/>
    <property type="match status" value="1"/>
</dbReference>
<dbReference type="Gene3D" id="1.10.10.60">
    <property type="entry name" value="Homeodomain-like"/>
    <property type="match status" value="1"/>
</dbReference>
<feature type="DNA-binding region" description="H-T-H motif" evidence="4">
    <location>
        <begin position="41"/>
        <end position="60"/>
    </location>
</feature>
<evidence type="ECO:0000256" key="1">
    <source>
        <dbReference type="ARBA" id="ARBA00023015"/>
    </source>
</evidence>
<dbReference type="PANTHER" id="PTHR30055:SF238">
    <property type="entry name" value="MYCOFACTOCIN BIOSYNTHESIS TRANSCRIPTIONAL REGULATOR MFTR-RELATED"/>
    <property type="match status" value="1"/>
</dbReference>
<dbReference type="Proteomes" id="UP001499843">
    <property type="component" value="Unassembled WGS sequence"/>
</dbReference>
<protein>
    <recommendedName>
        <fullName evidence="5">HTH tetR-type domain-containing protein</fullName>
    </recommendedName>
</protein>
<sequence>MPANTLRRMAGLRERARRAVQAELAAVALELFTARGFDEVTVDDIARAAGVSKRSFFRYFPAKEDAVFGGVQVMGDDIAEQLAARPTDEPPWESLHAVLREWVARIDAESQATLRLIERTPSLRARFQQKREEVRGSIAAALAVRTGLDPFTVDLLTTAAGAAVECASREWLRAGPEGDHMELVDTAFTRLRPAAATP</sequence>
<dbReference type="EMBL" id="BAAAQX010000034">
    <property type="protein sequence ID" value="GAA2213585.1"/>
    <property type="molecule type" value="Genomic_DNA"/>
</dbReference>
<dbReference type="InterPro" id="IPR001647">
    <property type="entry name" value="HTH_TetR"/>
</dbReference>
<dbReference type="Pfam" id="PF00440">
    <property type="entry name" value="TetR_N"/>
    <property type="match status" value="1"/>
</dbReference>
<evidence type="ECO:0000259" key="5">
    <source>
        <dbReference type="PROSITE" id="PS50977"/>
    </source>
</evidence>
<keyword evidence="2 4" id="KW-0238">DNA-binding</keyword>
<evidence type="ECO:0000256" key="4">
    <source>
        <dbReference type="PROSITE-ProRule" id="PRU00335"/>
    </source>
</evidence>
<comment type="caution">
    <text evidence="6">The sequence shown here is derived from an EMBL/GenBank/DDBJ whole genome shotgun (WGS) entry which is preliminary data.</text>
</comment>
<feature type="domain" description="HTH tetR-type" evidence="5">
    <location>
        <begin position="18"/>
        <end position="78"/>
    </location>
</feature>
<keyword evidence="7" id="KW-1185">Reference proteome</keyword>
<evidence type="ECO:0000313" key="6">
    <source>
        <dbReference type="EMBL" id="GAA2213585.1"/>
    </source>
</evidence>
<gene>
    <name evidence="6" type="ORF">GCM10009850_090480</name>
</gene>
<keyword evidence="1" id="KW-0805">Transcription regulation</keyword>
<evidence type="ECO:0000313" key="7">
    <source>
        <dbReference type="Proteomes" id="UP001499843"/>
    </source>
</evidence>
<accession>A0ABP5PPH8</accession>
<keyword evidence="3" id="KW-0804">Transcription</keyword>
<dbReference type="PROSITE" id="PS01081">
    <property type="entry name" value="HTH_TETR_1"/>
    <property type="match status" value="1"/>
</dbReference>
<dbReference type="SUPFAM" id="SSF46689">
    <property type="entry name" value="Homeodomain-like"/>
    <property type="match status" value="1"/>
</dbReference>
<dbReference type="PROSITE" id="PS50977">
    <property type="entry name" value="HTH_TETR_2"/>
    <property type="match status" value="1"/>
</dbReference>
<dbReference type="Gene3D" id="1.10.357.10">
    <property type="entry name" value="Tetracycline Repressor, domain 2"/>
    <property type="match status" value="1"/>
</dbReference>
<proteinExistence type="predicted"/>
<organism evidence="6 7">
    <name type="scientific">Nonomuraea monospora</name>
    <dbReference type="NCBI Taxonomy" id="568818"/>
    <lineage>
        <taxon>Bacteria</taxon>
        <taxon>Bacillati</taxon>
        <taxon>Actinomycetota</taxon>
        <taxon>Actinomycetes</taxon>
        <taxon>Streptosporangiales</taxon>
        <taxon>Streptosporangiaceae</taxon>
        <taxon>Nonomuraea</taxon>
    </lineage>
</organism>
<reference evidence="7" key="1">
    <citation type="journal article" date="2019" name="Int. J. Syst. Evol. Microbiol.">
        <title>The Global Catalogue of Microorganisms (GCM) 10K type strain sequencing project: providing services to taxonomists for standard genome sequencing and annotation.</title>
        <authorList>
            <consortium name="The Broad Institute Genomics Platform"/>
            <consortium name="The Broad Institute Genome Sequencing Center for Infectious Disease"/>
            <person name="Wu L."/>
            <person name="Ma J."/>
        </authorList>
    </citation>
    <scope>NUCLEOTIDE SEQUENCE [LARGE SCALE GENOMIC DNA]</scope>
    <source>
        <strain evidence="7">JCM 16114</strain>
    </source>
</reference>
<name>A0ABP5PPH8_9ACTN</name>
<dbReference type="InterPro" id="IPR023772">
    <property type="entry name" value="DNA-bd_HTH_TetR-type_CS"/>
</dbReference>
<evidence type="ECO:0000256" key="2">
    <source>
        <dbReference type="ARBA" id="ARBA00023125"/>
    </source>
</evidence>
<dbReference type="InterPro" id="IPR009057">
    <property type="entry name" value="Homeodomain-like_sf"/>
</dbReference>
<dbReference type="PRINTS" id="PR00455">
    <property type="entry name" value="HTHTETR"/>
</dbReference>
<dbReference type="InterPro" id="IPR041347">
    <property type="entry name" value="MftR_C"/>
</dbReference>